<protein>
    <submittedName>
        <fullName evidence="8">Alpha/beta hydrolase</fullName>
    </submittedName>
</protein>
<keyword evidence="2 5" id="KW-0732">Signal</keyword>
<evidence type="ECO:0000256" key="2">
    <source>
        <dbReference type="ARBA" id="ARBA00022729"/>
    </source>
</evidence>
<keyword evidence="3 8" id="KW-0378">Hydrolase</keyword>
<dbReference type="Pfam" id="PF00561">
    <property type="entry name" value="Abhydrolase_1"/>
    <property type="match status" value="1"/>
</dbReference>
<keyword evidence="9" id="KW-1185">Reference proteome</keyword>
<proteinExistence type="inferred from homology"/>
<evidence type="ECO:0000313" key="8">
    <source>
        <dbReference type="EMBL" id="GAA0531748.1"/>
    </source>
</evidence>
<comment type="caution">
    <text evidence="8">The sequence shown here is derived from an EMBL/GenBank/DDBJ whole genome shotgun (WGS) entry which is preliminary data.</text>
</comment>
<name>A0ABN1D1I1_SACER</name>
<feature type="chain" id="PRO_5045155724" evidence="5">
    <location>
        <begin position="27"/>
        <end position="561"/>
    </location>
</feature>
<dbReference type="Pfam" id="PF08386">
    <property type="entry name" value="Abhydrolase_4"/>
    <property type="match status" value="1"/>
</dbReference>
<organism evidence="8 9">
    <name type="scientific">Saccharopolyspora erythraea</name>
    <name type="common">Streptomyces erythraeus</name>
    <dbReference type="NCBI Taxonomy" id="1836"/>
    <lineage>
        <taxon>Bacteria</taxon>
        <taxon>Bacillati</taxon>
        <taxon>Actinomycetota</taxon>
        <taxon>Actinomycetes</taxon>
        <taxon>Pseudonocardiales</taxon>
        <taxon>Pseudonocardiaceae</taxon>
        <taxon>Saccharopolyspora</taxon>
    </lineage>
</organism>
<dbReference type="Proteomes" id="UP001500729">
    <property type="component" value="Unassembled WGS sequence"/>
</dbReference>
<evidence type="ECO:0000259" key="7">
    <source>
        <dbReference type="Pfam" id="PF08386"/>
    </source>
</evidence>
<evidence type="ECO:0000313" key="9">
    <source>
        <dbReference type="Proteomes" id="UP001500729"/>
    </source>
</evidence>
<dbReference type="InterPro" id="IPR000073">
    <property type="entry name" value="AB_hydrolase_1"/>
</dbReference>
<feature type="domain" description="AB hydrolase-1" evidence="6">
    <location>
        <begin position="115"/>
        <end position="287"/>
    </location>
</feature>
<gene>
    <name evidence="8" type="ORF">GCM10009533_33640</name>
</gene>
<dbReference type="InterPro" id="IPR051601">
    <property type="entry name" value="Serine_prot/Carboxylest_S33"/>
</dbReference>
<dbReference type="InterPro" id="IPR013595">
    <property type="entry name" value="Pept_S33_TAP-like_C"/>
</dbReference>
<evidence type="ECO:0000256" key="3">
    <source>
        <dbReference type="ARBA" id="ARBA00022801"/>
    </source>
</evidence>
<dbReference type="SUPFAM" id="SSF53474">
    <property type="entry name" value="alpha/beta-Hydrolases"/>
    <property type="match status" value="1"/>
</dbReference>
<dbReference type="GO" id="GO:0016787">
    <property type="term" value="F:hydrolase activity"/>
    <property type="evidence" value="ECO:0007669"/>
    <property type="project" value="UniProtKB-KW"/>
</dbReference>
<dbReference type="RefSeq" id="WP_011875299.1">
    <property type="nucleotide sequence ID" value="NZ_BAAAGS010000020.1"/>
</dbReference>
<evidence type="ECO:0000259" key="6">
    <source>
        <dbReference type="Pfam" id="PF00561"/>
    </source>
</evidence>
<comment type="similarity">
    <text evidence="1">Belongs to the peptidase S33 family.</text>
</comment>
<feature type="domain" description="Peptidase S33 tripeptidyl aminopeptidase-like C-terminal" evidence="7">
    <location>
        <begin position="437"/>
        <end position="528"/>
    </location>
</feature>
<dbReference type="InterPro" id="IPR029058">
    <property type="entry name" value="AB_hydrolase_fold"/>
</dbReference>
<dbReference type="PANTHER" id="PTHR43248:SF29">
    <property type="entry name" value="TRIPEPTIDYL AMINOPEPTIDASE"/>
    <property type="match status" value="1"/>
</dbReference>
<dbReference type="PANTHER" id="PTHR43248">
    <property type="entry name" value="2-SUCCINYL-6-HYDROXY-2,4-CYCLOHEXADIENE-1-CARBOXYLATE SYNTHASE"/>
    <property type="match status" value="1"/>
</dbReference>
<feature type="signal peptide" evidence="5">
    <location>
        <begin position="1"/>
        <end position="26"/>
    </location>
</feature>
<evidence type="ECO:0000256" key="1">
    <source>
        <dbReference type="ARBA" id="ARBA00010088"/>
    </source>
</evidence>
<evidence type="ECO:0000256" key="5">
    <source>
        <dbReference type="SAM" id="SignalP"/>
    </source>
</evidence>
<feature type="region of interest" description="Disordered" evidence="4">
    <location>
        <begin position="25"/>
        <end position="45"/>
    </location>
</feature>
<evidence type="ECO:0000256" key="4">
    <source>
        <dbReference type="SAM" id="MobiDB-lite"/>
    </source>
</evidence>
<dbReference type="EMBL" id="BAAAGS010000020">
    <property type="protein sequence ID" value="GAA0531748.1"/>
    <property type="molecule type" value="Genomic_DNA"/>
</dbReference>
<reference evidence="8 9" key="1">
    <citation type="journal article" date="2019" name="Int. J. Syst. Evol. Microbiol.">
        <title>The Global Catalogue of Microorganisms (GCM) 10K type strain sequencing project: providing services to taxonomists for standard genome sequencing and annotation.</title>
        <authorList>
            <consortium name="The Broad Institute Genomics Platform"/>
            <consortium name="The Broad Institute Genome Sequencing Center for Infectious Disease"/>
            <person name="Wu L."/>
            <person name="Ma J."/>
        </authorList>
    </citation>
    <scope>NUCLEOTIDE SEQUENCE [LARGE SCALE GENOMIC DNA]</scope>
    <source>
        <strain evidence="8 9">JCM 10303</strain>
    </source>
</reference>
<sequence>MRRLMIGLGVTAAVAGLLATGQPVPAEPAAPPQAPSRAFPEAPAEYAGQRIQWQPCFPPGQPLPPGLPPGSERLECGELTAPRDWHHPAGGEDVTIAVTRLSPASGPAGRALFTNPGGPGGAGVEMPLAMLVQNRTRVLENFDIYGIDVRGTGLSSTVSCGPQEATSALDARDRSPQSIRAQLALTEEFAADCRQHSGELGRYVTTEQTVADLDLLRRVEQREKVNWYGVSGGTWLGAYYATYFPETVDKFVLDSNAQFTGSWQEVFGWQPLAFERRWREDLRPWLAAHDDVYGLGATPDAVQKTVDELRAELKRNPLPNPEGAPLDHNAFDSMLLWTMYSKQAFPSLGDALAGLRGGTVPQREDAVRTMARANAMALPMRPTPVADGQDPVLDSQTATMFSIRCNDTRFRGRPGDLVWNSELQGRLFPTYGYNTIFQPCAYWDRPDVELREPTGEGVPPVLMLQSENDPATAVEGARIANRDFAGSRMVTVADEGDHGVYAAGNACVDDVVESYLVDGVVPARDVTCQGVGLPEPRQARTAAAKPAGLLDVLADLADTLG</sequence>
<accession>A0ABN1D1I1</accession>
<dbReference type="Gene3D" id="3.40.50.1820">
    <property type="entry name" value="alpha/beta hydrolase"/>
    <property type="match status" value="1"/>
</dbReference>
<feature type="compositionally biased region" description="Pro residues" evidence="4">
    <location>
        <begin position="25"/>
        <end position="34"/>
    </location>
</feature>